<dbReference type="PIRSF" id="PIRSF019455">
    <property type="entry name" value="CopR_AtkY"/>
    <property type="match status" value="1"/>
</dbReference>
<evidence type="ECO:0000313" key="5">
    <source>
        <dbReference type="EMBL" id="SER67186.1"/>
    </source>
</evidence>
<dbReference type="InterPro" id="IPR036390">
    <property type="entry name" value="WH_DNA-bd_sf"/>
</dbReference>
<evidence type="ECO:0000256" key="3">
    <source>
        <dbReference type="ARBA" id="ARBA00023125"/>
    </source>
</evidence>
<protein>
    <submittedName>
        <fullName evidence="5">Predicted transcriptional regulator</fullName>
    </submittedName>
</protein>
<evidence type="ECO:0000313" key="6">
    <source>
        <dbReference type="Proteomes" id="UP000198948"/>
    </source>
</evidence>
<dbReference type="Gene3D" id="1.10.4040.10">
    <property type="entry name" value="Penicillinase repressor domain"/>
    <property type="match status" value="1"/>
</dbReference>
<dbReference type="Gene3D" id="1.10.10.10">
    <property type="entry name" value="Winged helix-like DNA-binding domain superfamily/Winged helix DNA-binding domain"/>
    <property type="match status" value="1"/>
</dbReference>
<dbReference type="GO" id="GO:0003677">
    <property type="term" value="F:DNA binding"/>
    <property type="evidence" value="ECO:0007669"/>
    <property type="project" value="UniProtKB-KW"/>
</dbReference>
<evidence type="ECO:0000256" key="4">
    <source>
        <dbReference type="ARBA" id="ARBA00023163"/>
    </source>
</evidence>
<dbReference type="RefSeq" id="WP_092650425.1">
    <property type="nucleotide sequence ID" value="NZ_FOHA01000003.1"/>
</dbReference>
<dbReference type="GO" id="GO:0045892">
    <property type="term" value="P:negative regulation of DNA-templated transcription"/>
    <property type="evidence" value="ECO:0007669"/>
    <property type="project" value="InterPro"/>
</dbReference>
<accession>A0A1H9R384</accession>
<sequence>MGEGQVSNSEYVLMKIIWANQNKAFYSEIVEALEKENFTWKKNTILTFLARLVEKKVLATNKVGRKNEYYALVSEEEYIARQTKSFVGRVYEGNVKGLVSTLIQQDLISSNDLDELQSFWEQRKKIDE</sequence>
<proteinExistence type="inferred from homology"/>
<dbReference type="Pfam" id="PF03965">
    <property type="entry name" value="Penicillinase_R"/>
    <property type="match status" value="1"/>
</dbReference>
<dbReference type="OrthoDB" id="1849040at2"/>
<dbReference type="InterPro" id="IPR036388">
    <property type="entry name" value="WH-like_DNA-bd_sf"/>
</dbReference>
<reference evidence="5 6" key="1">
    <citation type="submission" date="2016-10" db="EMBL/GenBank/DDBJ databases">
        <authorList>
            <person name="de Groot N.N."/>
        </authorList>
    </citation>
    <scope>NUCLEOTIDE SEQUENCE [LARGE SCALE GENOMIC DNA]</scope>
    <source>
        <strain evidence="5 6">DSM 13760</strain>
    </source>
</reference>
<dbReference type="Proteomes" id="UP000198948">
    <property type="component" value="Unassembled WGS sequence"/>
</dbReference>
<dbReference type="AlphaFoldDB" id="A0A1H9R384"/>
<dbReference type="InterPro" id="IPR005650">
    <property type="entry name" value="BlaI_family"/>
</dbReference>
<keyword evidence="6" id="KW-1185">Reference proteome</keyword>
<dbReference type="SUPFAM" id="SSF46785">
    <property type="entry name" value="Winged helix' DNA-binding domain"/>
    <property type="match status" value="1"/>
</dbReference>
<keyword evidence="4" id="KW-0804">Transcription</keyword>
<comment type="similarity">
    <text evidence="1">Belongs to the BlaI transcriptional regulatory family.</text>
</comment>
<dbReference type="STRING" id="142588.SAMN04488559_10330"/>
<keyword evidence="3" id="KW-0238">DNA-binding</keyword>
<dbReference type="EMBL" id="FOHA01000003">
    <property type="protein sequence ID" value="SER67186.1"/>
    <property type="molecule type" value="Genomic_DNA"/>
</dbReference>
<evidence type="ECO:0000256" key="2">
    <source>
        <dbReference type="ARBA" id="ARBA00023015"/>
    </source>
</evidence>
<name>A0A1H9R384_9LACT</name>
<organism evidence="5 6">
    <name type="scientific">Isobaculum melis</name>
    <dbReference type="NCBI Taxonomy" id="142588"/>
    <lineage>
        <taxon>Bacteria</taxon>
        <taxon>Bacillati</taxon>
        <taxon>Bacillota</taxon>
        <taxon>Bacilli</taxon>
        <taxon>Lactobacillales</taxon>
        <taxon>Carnobacteriaceae</taxon>
        <taxon>Isobaculum</taxon>
    </lineage>
</organism>
<gene>
    <name evidence="5" type="ORF">SAMN04488559_10330</name>
</gene>
<evidence type="ECO:0000256" key="1">
    <source>
        <dbReference type="ARBA" id="ARBA00011046"/>
    </source>
</evidence>
<keyword evidence="2" id="KW-0805">Transcription regulation</keyword>